<dbReference type="RefSeq" id="WP_146799405.1">
    <property type="nucleotide sequence ID" value="NZ_VOLP01000011.1"/>
</dbReference>
<gene>
    <name evidence="2" type="ORF">ESZ26_08965</name>
    <name evidence="3" type="ORF">ESZ27_06465</name>
</gene>
<comment type="caution">
    <text evidence="3">The sequence shown here is derived from an EMBL/GenBank/DDBJ whole genome shotgun (WGS) entry which is preliminary data.</text>
</comment>
<evidence type="ECO:0000313" key="3">
    <source>
        <dbReference type="EMBL" id="TWX68978.1"/>
    </source>
</evidence>
<dbReference type="PANTHER" id="PTHR30203">
    <property type="entry name" value="OUTER MEMBRANE CATION EFFLUX PROTEIN"/>
    <property type="match status" value="1"/>
</dbReference>
<proteinExistence type="inferred from homology"/>
<evidence type="ECO:0000256" key="1">
    <source>
        <dbReference type="ARBA" id="ARBA00007613"/>
    </source>
</evidence>
<protein>
    <submittedName>
        <fullName evidence="3">TolC family protein</fullName>
    </submittedName>
</protein>
<accession>A0A5C6QK12</accession>
<dbReference type="InterPro" id="IPR003423">
    <property type="entry name" value="OMP_efflux"/>
</dbReference>
<dbReference type="EMBL" id="VOLQ01000009">
    <property type="protein sequence ID" value="TWX68978.1"/>
    <property type="molecule type" value="Genomic_DNA"/>
</dbReference>
<evidence type="ECO:0000313" key="5">
    <source>
        <dbReference type="Proteomes" id="UP000321917"/>
    </source>
</evidence>
<reference evidence="3 5" key="1">
    <citation type="submission" date="2019-07" db="EMBL/GenBank/DDBJ databases">
        <title>Genomes of sea-ice associated Colwellia species.</title>
        <authorList>
            <person name="Bowman J.P."/>
        </authorList>
    </citation>
    <scope>NUCLEOTIDE SEQUENCE [LARGE SCALE GENOMIC DNA]</scope>
    <source>
        <strain evidence="2 4">ACAM 607</strain>
        <strain evidence="3 5">IC036</strain>
    </source>
</reference>
<dbReference type="Pfam" id="PF02321">
    <property type="entry name" value="OEP"/>
    <property type="match status" value="2"/>
</dbReference>
<evidence type="ECO:0000313" key="2">
    <source>
        <dbReference type="EMBL" id="TWX60229.1"/>
    </source>
</evidence>
<organism evidence="3 5">
    <name type="scientific">Colwellia hornerae</name>
    <dbReference type="NCBI Taxonomy" id="89402"/>
    <lineage>
        <taxon>Bacteria</taxon>
        <taxon>Pseudomonadati</taxon>
        <taxon>Pseudomonadota</taxon>
        <taxon>Gammaproteobacteria</taxon>
        <taxon>Alteromonadales</taxon>
        <taxon>Colwelliaceae</taxon>
        <taxon>Colwellia</taxon>
    </lineage>
</organism>
<dbReference type="OrthoDB" id="9770517at2"/>
<dbReference type="AlphaFoldDB" id="A0A5C6QK12"/>
<dbReference type="Proteomes" id="UP000321525">
    <property type="component" value="Unassembled WGS sequence"/>
</dbReference>
<dbReference type="GO" id="GO:0015562">
    <property type="term" value="F:efflux transmembrane transporter activity"/>
    <property type="evidence" value="ECO:0007669"/>
    <property type="project" value="InterPro"/>
</dbReference>
<dbReference type="Gene3D" id="2.20.200.10">
    <property type="entry name" value="Outer membrane efflux proteins (OEP)"/>
    <property type="match status" value="1"/>
</dbReference>
<dbReference type="InterPro" id="IPR010131">
    <property type="entry name" value="MdtP/NodT-like"/>
</dbReference>
<name>A0A5C6QK12_9GAMM</name>
<dbReference type="EMBL" id="VOLR01000010">
    <property type="protein sequence ID" value="TWX60229.1"/>
    <property type="molecule type" value="Genomic_DNA"/>
</dbReference>
<comment type="similarity">
    <text evidence="1">Belongs to the outer membrane factor (OMF) (TC 1.B.17) family.</text>
</comment>
<sequence length="478" mass="52763">MIKLLTSWLTAKQFSAKPLKTKLTISVVLVASLLSACASKIDEQQHQQLMKSFITDTEIATQLTGQDEINWWQQLNSVQLNQLVKDALANNHDLKTSQLQLQSALAKLRVEKSDFLPQGGLEIGAQRTSIADNISRQSSANLALNWQLDLFGRINALVDAANASAMSQAEQLRALQIEVISSVVKGFMSYQGNMQKQQIISLQVAALKKSILVLSAQVEEGIANELDLNRTRAQLSQQQALLPETSYALYKDLSTLALLTGRLSGDIKLTNEQKIFDLPFEVTLAQPSSAIALRPDISQALYQFSQANSLSVAASKALLPDISLSAFVGVLSLGSSQLSNSQQQWQIAPQIQWSLLSYPALLAQRDAQQYLSEAAYSQYQQVVLAAINDSELSLQLLTKHLKQKRFADKRFQFAHQAFMQANAMYQEGQIPYLELLDARQDVLIAQENAVNATISSSLAKVSAYQAFNGRWSYGLITL</sequence>
<evidence type="ECO:0000313" key="4">
    <source>
        <dbReference type="Proteomes" id="UP000321525"/>
    </source>
</evidence>
<dbReference type="PANTHER" id="PTHR30203:SF32">
    <property type="entry name" value="CATION EFFLUX SYSTEM PROTEIN CUSC"/>
    <property type="match status" value="1"/>
</dbReference>
<dbReference type="Proteomes" id="UP000321917">
    <property type="component" value="Unassembled WGS sequence"/>
</dbReference>
<keyword evidence="4" id="KW-1185">Reference proteome</keyword>
<dbReference type="SUPFAM" id="SSF56954">
    <property type="entry name" value="Outer membrane efflux proteins (OEP)"/>
    <property type="match status" value="1"/>
</dbReference>
<dbReference type="Gene3D" id="1.20.1600.10">
    <property type="entry name" value="Outer membrane efflux proteins (OEP)"/>
    <property type="match status" value="1"/>
</dbReference>